<dbReference type="GeneID" id="7833739"/>
<dbReference type="InterPro" id="IPR002110">
    <property type="entry name" value="Ankyrin_rpt"/>
</dbReference>
<dbReference type="KEGG" id="tet:TTHERM_00658830"/>
<accession>I7M3P3</accession>
<dbReference type="EMBL" id="GG662471">
    <property type="protein sequence ID" value="EAS03839.1"/>
    <property type="molecule type" value="Genomic_DNA"/>
</dbReference>
<evidence type="ECO:0000313" key="3">
    <source>
        <dbReference type="Proteomes" id="UP000009168"/>
    </source>
</evidence>
<dbReference type="SMART" id="SM00248">
    <property type="entry name" value="ANK"/>
    <property type="match status" value="2"/>
</dbReference>
<evidence type="ECO:0000256" key="1">
    <source>
        <dbReference type="PROSITE-ProRule" id="PRU00023"/>
    </source>
</evidence>
<sequence>MGCLCCCCKKPQPVKIEEKVEPPIDIQALLRKYAHLVTEWVVQENETEILKIINEGFSPDLIFDAGGYETTILILTIAFKKDKLTQAVLNYPQNLNVVVKPNNDSALVMAISHRNVHITQLLLQKGANRNILGPEGKSLVELATKQLNQCKESNDEQGVQVMGEIKNMLQSYLQN</sequence>
<keyword evidence="3" id="KW-1185">Reference proteome</keyword>
<proteinExistence type="predicted"/>
<protein>
    <submittedName>
        <fullName evidence="2">Uncharacterized protein</fullName>
    </submittedName>
</protein>
<evidence type="ECO:0000313" key="2">
    <source>
        <dbReference type="EMBL" id="EAS03839.1"/>
    </source>
</evidence>
<dbReference type="PROSITE" id="PS50088">
    <property type="entry name" value="ANK_REPEAT"/>
    <property type="match status" value="1"/>
</dbReference>
<dbReference type="OrthoDB" id="426293at2759"/>
<name>I7M3P3_TETTS</name>
<gene>
    <name evidence="2" type="ORF">TTHERM_00658830</name>
</gene>
<dbReference type="AlphaFoldDB" id="I7M3P3"/>
<dbReference type="Proteomes" id="UP000009168">
    <property type="component" value="Unassembled WGS sequence"/>
</dbReference>
<feature type="repeat" description="ANK" evidence="1">
    <location>
        <begin position="102"/>
        <end position="134"/>
    </location>
</feature>
<dbReference type="Gene3D" id="1.25.40.20">
    <property type="entry name" value="Ankyrin repeat-containing domain"/>
    <property type="match status" value="1"/>
</dbReference>
<organism evidence="2 3">
    <name type="scientific">Tetrahymena thermophila (strain SB210)</name>
    <dbReference type="NCBI Taxonomy" id="312017"/>
    <lineage>
        <taxon>Eukaryota</taxon>
        <taxon>Sar</taxon>
        <taxon>Alveolata</taxon>
        <taxon>Ciliophora</taxon>
        <taxon>Intramacronucleata</taxon>
        <taxon>Oligohymenophorea</taxon>
        <taxon>Hymenostomatida</taxon>
        <taxon>Tetrahymenina</taxon>
        <taxon>Tetrahymenidae</taxon>
        <taxon>Tetrahymena</taxon>
    </lineage>
</organism>
<dbReference type="InParanoid" id="I7M3P3"/>
<reference evidence="3" key="1">
    <citation type="journal article" date="2006" name="PLoS Biol.">
        <title>Macronuclear genome sequence of the ciliate Tetrahymena thermophila, a model eukaryote.</title>
        <authorList>
            <person name="Eisen J.A."/>
            <person name="Coyne R.S."/>
            <person name="Wu M."/>
            <person name="Wu D."/>
            <person name="Thiagarajan M."/>
            <person name="Wortman J.R."/>
            <person name="Badger J.H."/>
            <person name="Ren Q."/>
            <person name="Amedeo P."/>
            <person name="Jones K.M."/>
            <person name="Tallon L.J."/>
            <person name="Delcher A.L."/>
            <person name="Salzberg S.L."/>
            <person name="Silva J.C."/>
            <person name="Haas B.J."/>
            <person name="Majoros W.H."/>
            <person name="Farzad M."/>
            <person name="Carlton J.M."/>
            <person name="Smith R.K. Jr."/>
            <person name="Garg J."/>
            <person name="Pearlman R.E."/>
            <person name="Karrer K.M."/>
            <person name="Sun L."/>
            <person name="Manning G."/>
            <person name="Elde N.C."/>
            <person name="Turkewitz A.P."/>
            <person name="Asai D.J."/>
            <person name="Wilkes D.E."/>
            <person name="Wang Y."/>
            <person name="Cai H."/>
            <person name="Collins K."/>
            <person name="Stewart B.A."/>
            <person name="Lee S.R."/>
            <person name="Wilamowska K."/>
            <person name="Weinberg Z."/>
            <person name="Ruzzo W.L."/>
            <person name="Wloga D."/>
            <person name="Gaertig J."/>
            <person name="Frankel J."/>
            <person name="Tsao C.-C."/>
            <person name="Gorovsky M.A."/>
            <person name="Keeling P.J."/>
            <person name="Waller R.F."/>
            <person name="Patron N.J."/>
            <person name="Cherry J.M."/>
            <person name="Stover N.A."/>
            <person name="Krieger C.J."/>
            <person name="del Toro C."/>
            <person name="Ryder H.F."/>
            <person name="Williamson S.C."/>
            <person name="Barbeau R.A."/>
            <person name="Hamilton E.P."/>
            <person name="Orias E."/>
        </authorList>
    </citation>
    <scope>NUCLEOTIDE SEQUENCE [LARGE SCALE GENOMIC DNA]</scope>
    <source>
        <strain evidence="3">SB210</strain>
    </source>
</reference>
<dbReference type="RefSeq" id="XP_001024084.1">
    <property type="nucleotide sequence ID" value="XM_001024084.1"/>
</dbReference>
<dbReference type="InterPro" id="IPR036770">
    <property type="entry name" value="Ankyrin_rpt-contain_sf"/>
</dbReference>
<keyword evidence="1" id="KW-0040">ANK repeat</keyword>
<dbReference type="HOGENOM" id="CLU_1535558_0_0_1"/>
<dbReference type="SUPFAM" id="SSF48403">
    <property type="entry name" value="Ankyrin repeat"/>
    <property type="match status" value="1"/>
</dbReference>